<dbReference type="EMBL" id="FOBV01000009">
    <property type="protein sequence ID" value="SEM94880.1"/>
    <property type="molecule type" value="Genomic_DNA"/>
</dbReference>
<dbReference type="STRING" id="295069.SAMN05421856_109102"/>
<protein>
    <submittedName>
        <fullName evidence="1">Uncharacterized protein</fullName>
    </submittedName>
</protein>
<accession>A0A1H8CIP8</accession>
<dbReference type="AlphaFoldDB" id="A0A1H8CIP8"/>
<proteinExistence type="predicted"/>
<dbReference type="Proteomes" id="UP000199450">
    <property type="component" value="Unassembled WGS sequence"/>
</dbReference>
<organism evidence="1 2">
    <name type="scientific">Chryseobacterium taichungense</name>
    <dbReference type="NCBI Taxonomy" id="295069"/>
    <lineage>
        <taxon>Bacteria</taxon>
        <taxon>Pseudomonadati</taxon>
        <taxon>Bacteroidota</taxon>
        <taxon>Flavobacteriia</taxon>
        <taxon>Flavobacteriales</taxon>
        <taxon>Weeksellaceae</taxon>
        <taxon>Chryseobacterium group</taxon>
        <taxon>Chryseobacterium</taxon>
    </lineage>
</organism>
<evidence type="ECO:0000313" key="2">
    <source>
        <dbReference type="Proteomes" id="UP000199450"/>
    </source>
</evidence>
<dbReference type="RefSeq" id="WP_090001442.1">
    <property type="nucleotide sequence ID" value="NZ_FOBV01000009.1"/>
</dbReference>
<evidence type="ECO:0000313" key="1">
    <source>
        <dbReference type="EMBL" id="SEM94880.1"/>
    </source>
</evidence>
<dbReference type="OrthoDB" id="756036at2"/>
<keyword evidence="2" id="KW-1185">Reference proteome</keyword>
<name>A0A1H8CIP8_9FLAO</name>
<sequence>MKNIFLFFIIFCLNLIPLETVAQIKSDDLKDFQLTKEEYSEFKTFLISKNLKVKDTIFIKYDFNNEKCWDQLDLHSKKYINKIVSNFQTHISYFNTSFETAVAYNFREPGKRFNKLKLWDETIIIDSDKILKKLIFKEKVECGTSAVILADGSYLIYEKDPHFELLNLHHNYSGNKF</sequence>
<gene>
    <name evidence="1" type="ORF">SAMN05421856_109102</name>
</gene>
<reference evidence="2" key="1">
    <citation type="submission" date="2016-10" db="EMBL/GenBank/DDBJ databases">
        <authorList>
            <person name="Varghese N."/>
            <person name="Submissions S."/>
        </authorList>
    </citation>
    <scope>NUCLEOTIDE SEQUENCE [LARGE SCALE GENOMIC DNA]</scope>
    <source>
        <strain evidence="2">DSM 17453</strain>
    </source>
</reference>